<dbReference type="CDD" id="cd07340">
    <property type="entry name" value="M48B_Htpx_like"/>
    <property type="match status" value="1"/>
</dbReference>
<dbReference type="PANTHER" id="PTHR43221:SF2">
    <property type="entry name" value="PROTEASE HTPX HOMOLOG"/>
    <property type="match status" value="1"/>
</dbReference>
<keyword evidence="10 12" id="KW-0472">Membrane</keyword>
<feature type="transmembrane region" description="Helical" evidence="12">
    <location>
        <begin position="185"/>
        <end position="207"/>
    </location>
</feature>
<feature type="domain" description="Peptidase M48" evidence="13">
    <location>
        <begin position="113"/>
        <end position="325"/>
    </location>
</feature>
<evidence type="ECO:0000256" key="4">
    <source>
        <dbReference type="ARBA" id="ARBA00022692"/>
    </source>
</evidence>
<evidence type="ECO:0000256" key="3">
    <source>
        <dbReference type="ARBA" id="ARBA00022670"/>
    </source>
</evidence>
<comment type="cofactor">
    <cofactor evidence="1">
        <name>Zn(2+)</name>
        <dbReference type="ChEBI" id="CHEBI:29105"/>
    </cofactor>
</comment>
<evidence type="ECO:0000256" key="12">
    <source>
        <dbReference type="SAM" id="Phobius"/>
    </source>
</evidence>
<organism evidence="14 15">
    <name type="scientific">Microbulbifer halophilus</name>
    <dbReference type="NCBI Taxonomy" id="453963"/>
    <lineage>
        <taxon>Bacteria</taxon>
        <taxon>Pseudomonadati</taxon>
        <taxon>Pseudomonadota</taxon>
        <taxon>Gammaproteobacteria</taxon>
        <taxon>Cellvibrionales</taxon>
        <taxon>Microbulbiferaceae</taxon>
        <taxon>Microbulbifer</taxon>
    </lineage>
</organism>
<keyword evidence="6" id="KW-0378">Hydrolase</keyword>
<dbReference type="RefSeq" id="WP_265720139.1">
    <property type="nucleotide sequence ID" value="NZ_JAPIVK010000002.1"/>
</dbReference>
<feature type="transmembrane region" description="Helical" evidence="12">
    <location>
        <begin position="16"/>
        <end position="42"/>
    </location>
</feature>
<keyword evidence="7" id="KW-0862">Zinc</keyword>
<dbReference type="EMBL" id="JBHUJD010000004">
    <property type="protein sequence ID" value="MFD2309735.1"/>
    <property type="molecule type" value="Genomic_DNA"/>
</dbReference>
<feature type="compositionally biased region" description="Polar residues" evidence="11">
    <location>
        <begin position="646"/>
        <end position="662"/>
    </location>
</feature>
<feature type="region of interest" description="Disordered" evidence="11">
    <location>
        <begin position="630"/>
        <end position="662"/>
    </location>
</feature>
<comment type="caution">
    <text evidence="14">The sequence shown here is derived from an EMBL/GenBank/DDBJ whole genome shotgun (WGS) entry which is preliminary data.</text>
</comment>
<evidence type="ECO:0000313" key="15">
    <source>
        <dbReference type="Proteomes" id="UP001597425"/>
    </source>
</evidence>
<dbReference type="Proteomes" id="UP001597425">
    <property type="component" value="Unassembled WGS sequence"/>
</dbReference>
<evidence type="ECO:0000256" key="8">
    <source>
        <dbReference type="ARBA" id="ARBA00022989"/>
    </source>
</evidence>
<evidence type="ECO:0000313" key="14">
    <source>
        <dbReference type="EMBL" id="MFD2309735.1"/>
    </source>
</evidence>
<dbReference type="InterPro" id="IPR050083">
    <property type="entry name" value="HtpX_protease"/>
</dbReference>
<keyword evidence="8 12" id="KW-1133">Transmembrane helix</keyword>
<evidence type="ECO:0000256" key="2">
    <source>
        <dbReference type="ARBA" id="ARBA00022475"/>
    </source>
</evidence>
<feature type="transmembrane region" description="Helical" evidence="12">
    <location>
        <begin position="62"/>
        <end position="79"/>
    </location>
</feature>
<dbReference type="PANTHER" id="PTHR43221">
    <property type="entry name" value="PROTEASE HTPX"/>
    <property type="match status" value="1"/>
</dbReference>
<proteinExistence type="predicted"/>
<evidence type="ECO:0000256" key="10">
    <source>
        <dbReference type="ARBA" id="ARBA00023136"/>
    </source>
</evidence>
<evidence type="ECO:0000259" key="13">
    <source>
        <dbReference type="Pfam" id="PF01435"/>
    </source>
</evidence>
<evidence type="ECO:0000256" key="11">
    <source>
        <dbReference type="SAM" id="MobiDB-lite"/>
    </source>
</evidence>
<keyword evidence="3" id="KW-0645">Protease</keyword>
<evidence type="ECO:0000256" key="1">
    <source>
        <dbReference type="ARBA" id="ARBA00001947"/>
    </source>
</evidence>
<gene>
    <name evidence="14" type="ORF">ACFSKX_04835</name>
</gene>
<keyword evidence="4 12" id="KW-0812">Transmembrane</keyword>
<evidence type="ECO:0000256" key="7">
    <source>
        <dbReference type="ARBA" id="ARBA00022833"/>
    </source>
</evidence>
<evidence type="ECO:0000256" key="9">
    <source>
        <dbReference type="ARBA" id="ARBA00023049"/>
    </source>
</evidence>
<name>A0ABW5EAP8_9GAMM</name>
<protein>
    <submittedName>
        <fullName evidence="14">M48 family metallopeptidase</fullName>
    </submittedName>
</protein>
<keyword evidence="5" id="KW-0479">Metal-binding</keyword>
<dbReference type="Pfam" id="PF01435">
    <property type="entry name" value="Peptidase_M48"/>
    <property type="match status" value="1"/>
</dbReference>
<sequence>MNFFEYQDRARRNSGLLVGLFALAVVLLIGITTLLSAAMVAWSRGQAFSPTNIDGLLGWDTVAAIALAIAAVIALGSLYKLRQMAAGGRAVAESLGGRKINVAQHSAAEKRALNVVEEMAIASGTPVPDVYLLEDDAINAFAAGYRPTDAVIGLTRGCIETLNREELQGVVAHEFSHIFNGDMRLNIRIVGLLNGILIIGLLGHWLLRGSYFGSRGNRSRMAFLGIGAGLIAIGYTGTFFGNLIKSAVSRQREYLADASAVQFTRTNTGIAGALKKIGGYSGGSQLASNRAAEFSHMYFASGLKRSFANIFSTHPPLEDRIGRLDPHWNGQFSRVDQGAGIAASPEQDAQVAGMAPTAGGPASYETIADAVDNRIGHPDERQADYGRQLLAAVPPALQQAAHDPFAARALVYRLLFCEDPDQRQQQRQLLQRNAHPAVFREMQRLEPQLASLPANARLPLIDLCVPALKSLVPQQYQVFKRNLIKLLRSDNRVELWEWALYRVLMHALEGRPDRQRLSDKRGAQRDANAFLLAAIAHTGHHQYLDAKRAYEVGLKSLRQAFPRQQQAATPLPAASDITLQRLDKALAIAESATPLSKPALLKAMAATMAHDGKIEAREIELLRAIADSLDCPMPPVPGNDRRSEIESQWTDQPHGQSAHSSL</sequence>
<dbReference type="Gene3D" id="3.30.2010.10">
    <property type="entry name" value="Metalloproteases ('zincins'), catalytic domain"/>
    <property type="match status" value="1"/>
</dbReference>
<feature type="transmembrane region" description="Helical" evidence="12">
    <location>
        <begin position="222"/>
        <end position="244"/>
    </location>
</feature>
<keyword evidence="15" id="KW-1185">Reference proteome</keyword>
<dbReference type="InterPro" id="IPR001915">
    <property type="entry name" value="Peptidase_M48"/>
</dbReference>
<accession>A0ABW5EAP8</accession>
<reference evidence="15" key="1">
    <citation type="journal article" date="2019" name="Int. J. Syst. Evol. Microbiol.">
        <title>The Global Catalogue of Microorganisms (GCM) 10K type strain sequencing project: providing services to taxonomists for standard genome sequencing and annotation.</title>
        <authorList>
            <consortium name="The Broad Institute Genomics Platform"/>
            <consortium name="The Broad Institute Genome Sequencing Center for Infectious Disease"/>
            <person name="Wu L."/>
            <person name="Ma J."/>
        </authorList>
    </citation>
    <scope>NUCLEOTIDE SEQUENCE [LARGE SCALE GENOMIC DNA]</scope>
    <source>
        <strain evidence="15">KCTC 12848</strain>
    </source>
</reference>
<keyword evidence="9" id="KW-0482">Metalloprotease</keyword>
<keyword evidence="2" id="KW-1003">Cell membrane</keyword>
<evidence type="ECO:0000256" key="6">
    <source>
        <dbReference type="ARBA" id="ARBA00022801"/>
    </source>
</evidence>
<evidence type="ECO:0000256" key="5">
    <source>
        <dbReference type="ARBA" id="ARBA00022723"/>
    </source>
</evidence>